<keyword evidence="2" id="KW-0812">Transmembrane</keyword>
<sequence length="741" mass="85133">MLTEEKGDVIMVVTPTRQRPSTPGHKFSQLHDPPRPSHDAPRPSLFAPPVQRRAANYVEDPTPLILKACAPPVGRSLTETFKLKKAKDYTVHQFGLIQARVGMHPRSLKFDPEFEDDYVKYAQESSILRVRLTFLVGLIFLAALLAYEVQQNLFRRRAGIAAKFSEGDLSETNQVVLYVLSFGISVPAFFIGFVLTFFESMQHRIERLTFGVFFVVAMTLIFKKPFQEQTGPVLPLMILIIPIFGITRMRFLYSCVLGWTVFFVYLIVQASSLAWIHKIPYGDGKTWKYDGISDIIYQTINYGIAIIGGMVSHYRQELIRRRNYALKLPFTGLDDEEPLDLFGESYSEERLMDPWNLSFRNLDLEECFCRMWYLIDPHPYENPSRGDIHENVYMTIRFALYGVVLSQIVLGIQDIKLLFMKDYTFEYGMAAVIRFAIVVPLYLGAFYFMYILGRKYYQMYLLKANREEANSCTVDINDSQQGGSDKAFRYARPKKNRGLTKNRSIKEKIEDHKERLVDTKGGYVRSAQVFLTIILALHIILMMILLLQVGRSFISTRQGGKLPAAKPNVYFMGFLNALLSAHRSGFKIRFVYSSRVSWAMVLLFIFFASHNLNFAPWEYLWAEYSCYLVAVQFLGMMISHEEESLRRSFFVLKSMRMLEFEKWFAGVLRIQKGVRKFLARHRERQIAKGEVPTTKAVSKPPAPKVAHAQSFLAMASKMGVQAQAIQIAVVLFDVIYSAATT</sequence>
<feature type="transmembrane region" description="Helical" evidence="2">
    <location>
        <begin position="175"/>
        <end position="198"/>
    </location>
</feature>
<feature type="transmembrane region" description="Helical" evidence="2">
    <location>
        <begin position="569"/>
        <end position="586"/>
    </location>
</feature>
<evidence type="ECO:0000313" key="4">
    <source>
        <dbReference type="Proteomes" id="UP000243579"/>
    </source>
</evidence>
<comment type="caution">
    <text evidence="3">The sequence shown here is derived from an EMBL/GenBank/DDBJ whole genome shotgun (WGS) entry which is preliminary data.</text>
</comment>
<evidence type="ECO:0008006" key="5">
    <source>
        <dbReference type="Google" id="ProtNLM"/>
    </source>
</evidence>
<feature type="transmembrane region" description="Helical" evidence="2">
    <location>
        <begin position="295"/>
        <end position="314"/>
    </location>
</feature>
<keyword evidence="2" id="KW-1133">Transmembrane helix</keyword>
<evidence type="ECO:0000256" key="1">
    <source>
        <dbReference type="SAM" id="MobiDB-lite"/>
    </source>
</evidence>
<gene>
    <name evidence="3" type="ORF">ACHHYP_11303</name>
</gene>
<dbReference type="AlphaFoldDB" id="A0A1V9YJD6"/>
<feature type="transmembrane region" description="Helical" evidence="2">
    <location>
        <begin position="598"/>
        <end position="615"/>
    </location>
</feature>
<dbReference type="OrthoDB" id="66514at2759"/>
<proteinExistence type="predicted"/>
<keyword evidence="2" id="KW-0472">Membrane</keyword>
<organism evidence="3 4">
    <name type="scientific">Achlya hypogyna</name>
    <name type="common">Oomycete</name>
    <name type="synonym">Protoachlya hypogyna</name>
    <dbReference type="NCBI Taxonomy" id="1202772"/>
    <lineage>
        <taxon>Eukaryota</taxon>
        <taxon>Sar</taxon>
        <taxon>Stramenopiles</taxon>
        <taxon>Oomycota</taxon>
        <taxon>Saprolegniomycetes</taxon>
        <taxon>Saprolegniales</taxon>
        <taxon>Achlyaceae</taxon>
        <taxon>Achlya</taxon>
    </lineage>
</organism>
<keyword evidence="4" id="KW-1185">Reference proteome</keyword>
<feature type="transmembrane region" description="Helical" evidence="2">
    <location>
        <begin position="251"/>
        <end position="275"/>
    </location>
</feature>
<dbReference type="Proteomes" id="UP000243579">
    <property type="component" value="Unassembled WGS sequence"/>
</dbReference>
<accession>A0A1V9YJD6</accession>
<evidence type="ECO:0000256" key="2">
    <source>
        <dbReference type="SAM" id="Phobius"/>
    </source>
</evidence>
<protein>
    <recommendedName>
        <fullName evidence="5">Transmembrane protein</fullName>
    </recommendedName>
</protein>
<feature type="transmembrane region" description="Helical" evidence="2">
    <location>
        <begin position="398"/>
        <end position="419"/>
    </location>
</feature>
<feature type="compositionally biased region" description="Basic and acidic residues" evidence="1">
    <location>
        <begin position="32"/>
        <end position="41"/>
    </location>
</feature>
<feature type="transmembrane region" description="Helical" evidence="2">
    <location>
        <begin position="128"/>
        <end position="147"/>
    </location>
</feature>
<feature type="transmembrane region" description="Helical" evidence="2">
    <location>
        <begin position="205"/>
        <end position="223"/>
    </location>
</feature>
<feature type="transmembrane region" description="Helical" evidence="2">
    <location>
        <begin position="529"/>
        <end position="549"/>
    </location>
</feature>
<evidence type="ECO:0000313" key="3">
    <source>
        <dbReference type="EMBL" id="OQR85829.1"/>
    </source>
</evidence>
<name>A0A1V9YJD6_ACHHY</name>
<reference evidence="3 4" key="1">
    <citation type="journal article" date="2014" name="Genome Biol. Evol.">
        <title>The secreted proteins of Achlya hypogyna and Thraustotheca clavata identify the ancestral oomycete secretome and reveal gene acquisitions by horizontal gene transfer.</title>
        <authorList>
            <person name="Misner I."/>
            <person name="Blouin N."/>
            <person name="Leonard G."/>
            <person name="Richards T.A."/>
            <person name="Lane C.E."/>
        </authorList>
    </citation>
    <scope>NUCLEOTIDE SEQUENCE [LARGE SCALE GENOMIC DNA]</scope>
    <source>
        <strain evidence="3 4">ATCC 48635</strain>
    </source>
</reference>
<dbReference type="EMBL" id="JNBR01001580">
    <property type="protein sequence ID" value="OQR85829.1"/>
    <property type="molecule type" value="Genomic_DNA"/>
</dbReference>
<feature type="transmembrane region" description="Helical" evidence="2">
    <location>
        <begin position="431"/>
        <end position="453"/>
    </location>
</feature>
<feature type="region of interest" description="Disordered" evidence="1">
    <location>
        <begin position="1"/>
        <end position="46"/>
    </location>
</feature>
<feature type="transmembrane region" description="Helical" evidence="2">
    <location>
        <begin position="229"/>
        <end position="246"/>
    </location>
</feature>